<name>A0ABM7MYX3_ERWRD</name>
<sequence>MTTIFWKTAAPFGTCRSRYKARRAAAIAARQREKRLIRKIGHLLGQEECARLSLNMRSTFAVGHHCPHCALPGPGNHSGCSFCSAFVQSVPDR</sequence>
<evidence type="ECO:0000313" key="2">
    <source>
        <dbReference type="Proteomes" id="UP000677515"/>
    </source>
</evidence>
<reference evidence="1 2" key="1">
    <citation type="submission" date="2021-01" db="EMBL/GenBank/DDBJ databases">
        <title>Complete genome sequence of Erwinia rhapontici MAFF 311153.</title>
        <authorList>
            <person name="Morohoshi T."/>
            <person name="Someya N."/>
        </authorList>
    </citation>
    <scope>NUCLEOTIDE SEQUENCE [LARGE SCALE GENOMIC DNA]</scope>
    <source>
        <strain evidence="1 2">MAFF 311153</strain>
    </source>
</reference>
<proteinExistence type="predicted"/>
<evidence type="ECO:0000313" key="1">
    <source>
        <dbReference type="EMBL" id="BCQ34342.1"/>
    </source>
</evidence>
<keyword evidence="2" id="KW-1185">Reference proteome</keyword>
<accession>A0ABM7MYX3</accession>
<organism evidence="1 2">
    <name type="scientific">Erwinia rhapontici</name>
    <name type="common">Pectobacterium rhapontici</name>
    <dbReference type="NCBI Taxonomy" id="55212"/>
    <lineage>
        <taxon>Bacteria</taxon>
        <taxon>Pseudomonadati</taxon>
        <taxon>Pseudomonadota</taxon>
        <taxon>Gammaproteobacteria</taxon>
        <taxon>Enterobacterales</taxon>
        <taxon>Erwiniaceae</taxon>
        <taxon>Erwinia</taxon>
    </lineage>
</organism>
<gene>
    <name evidence="1" type="ORF">ERHA53_16850</name>
</gene>
<dbReference type="EMBL" id="AP024329">
    <property type="protein sequence ID" value="BCQ34342.1"/>
    <property type="molecule type" value="Genomic_DNA"/>
</dbReference>
<protein>
    <submittedName>
        <fullName evidence="1">Uncharacterized protein</fullName>
    </submittedName>
</protein>
<dbReference type="Proteomes" id="UP000677515">
    <property type="component" value="Chromosome"/>
</dbReference>